<dbReference type="EMBL" id="NKYE01000008">
    <property type="protein sequence ID" value="OZM72476.1"/>
    <property type="molecule type" value="Genomic_DNA"/>
</dbReference>
<name>A0A263D4S5_9PSEU</name>
<organism evidence="5 6">
    <name type="scientific">Amycolatopsis antarctica</name>
    <dbReference type="NCBI Taxonomy" id="1854586"/>
    <lineage>
        <taxon>Bacteria</taxon>
        <taxon>Bacillati</taxon>
        <taxon>Actinomycetota</taxon>
        <taxon>Actinomycetes</taxon>
        <taxon>Pseudonocardiales</taxon>
        <taxon>Pseudonocardiaceae</taxon>
        <taxon>Amycolatopsis</taxon>
    </lineage>
</organism>
<dbReference type="InterPro" id="IPR000524">
    <property type="entry name" value="Tscrpt_reg_HTH_GntR"/>
</dbReference>
<dbReference type="PANTHER" id="PTHR38445:SF9">
    <property type="entry name" value="HTH-TYPE TRANSCRIPTIONAL REPRESSOR YTRA"/>
    <property type="match status" value="1"/>
</dbReference>
<keyword evidence="6" id="KW-1185">Reference proteome</keyword>
<protein>
    <submittedName>
        <fullName evidence="5">GntR family transcriptional regulator</fullName>
    </submittedName>
</protein>
<evidence type="ECO:0000259" key="4">
    <source>
        <dbReference type="PROSITE" id="PS50949"/>
    </source>
</evidence>
<dbReference type="OrthoDB" id="4307011at2"/>
<dbReference type="SMART" id="SM00345">
    <property type="entry name" value="HTH_GNTR"/>
    <property type="match status" value="1"/>
</dbReference>
<dbReference type="AlphaFoldDB" id="A0A263D4S5"/>
<feature type="domain" description="HTH gntR-type" evidence="4">
    <location>
        <begin position="13"/>
        <end position="81"/>
    </location>
</feature>
<dbReference type="CDD" id="cd07377">
    <property type="entry name" value="WHTH_GntR"/>
    <property type="match status" value="1"/>
</dbReference>
<dbReference type="GO" id="GO:0003700">
    <property type="term" value="F:DNA-binding transcription factor activity"/>
    <property type="evidence" value="ECO:0007669"/>
    <property type="project" value="InterPro"/>
</dbReference>
<dbReference type="GO" id="GO:0003677">
    <property type="term" value="F:DNA binding"/>
    <property type="evidence" value="ECO:0007669"/>
    <property type="project" value="UniProtKB-KW"/>
</dbReference>
<proteinExistence type="predicted"/>
<comment type="caution">
    <text evidence="5">The sequence shown here is derived from an EMBL/GenBank/DDBJ whole genome shotgun (WGS) entry which is preliminary data.</text>
</comment>
<accession>A0A263D4S5</accession>
<dbReference type="PANTHER" id="PTHR38445">
    <property type="entry name" value="HTH-TYPE TRANSCRIPTIONAL REPRESSOR YTRA"/>
    <property type="match status" value="1"/>
</dbReference>
<keyword evidence="3" id="KW-0804">Transcription</keyword>
<evidence type="ECO:0000313" key="6">
    <source>
        <dbReference type="Proteomes" id="UP000242444"/>
    </source>
</evidence>
<gene>
    <name evidence="5" type="ORF">CFN78_16000</name>
</gene>
<dbReference type="InParanoid" id="A0A263D4S5"/>
<dbReference type="InterPro" id="IPR036388">
    <property type="entry name" value="WH-like_DNA-bd_sf"/>
</dbReference>
<dbReference type="PROSITE" id="PS50949">
    <property type="entry name" value="HTH_GNTR"/>
    <property type="match status" value="1"/>
</dbReference>
<dbReference type="Gene3D" id="1.10.10.10">
    <property type="entry name" value="Winged helix-like DNA-binding domain superfamily/Winged helix DNA-binding domain"/>
    <property type="match status" value="1"/>
</dbReference>
<keyword evidence="2" id="KW-0238">DNA-binding</keyword>
<evidence type="ECO:0000256" key="1">
    <source>
        <dbReference type="ARBA" id="ARBA00023015"/>
    </source>
</evidence>
<reference evidence="5 6" key="1">
    <citation type="submission" date="2017-07" db="EMBL/GenBank/DDBJ databases">
        <title>Amycolatopsis antarcticus sp. nov., isolated from the surface of an Antarcticus brown macroalga.</title>
        <authorList>
            <person name="Wang J."/>
            <person name="Leiva S."/>
            <person name="Huang J."/>
            <person name="Huang Y."/>
        </authorList>
    </citation>
    <scope>NUCLEOTIDE SEQUENCE [LARGE SCALE GENOMIC DNA]</scope>
    <source>
        <strain evidence="5 6">AU-G6</strain>
    </source>
</reference>
<dbReference type="InterPro" id="IPR036390">
    <property type="entry name" value="WH_DNA-bd_sf"/>
</dbReference>
<sequence>MVDIQVVIRHSDMPIYRQIVTQLSFMIENGDLRTGQTLPSARLLADNLHINRNTVARAYVELNDMGLVESRGRGGTCVSSPVPTRNVSPARERAREILETATKECIDLGVSVAEIKSLVAGLAMRAEVDLLKVLFVECNADRAGYFAGELSSHVGLTVKPLVLGEFDPDTEQVDLVLTTFFHLAEVRTLWRRSRTEVVAIVVAPHVQTLVQIASVPKNKRIGILYSTDDQAASIKDSLTQSGIHNIEILRDVEDQDIEGVDLVVVPSEMPHLKSRLDGRVKVIEFGNVLDAASIRMVTEVVSDMRTAKREAAPEGPAR</sequence>
<dbReference type="Proteomes" id="UP000242444">
    <property type="component" value="Unassembled WGS sequence"/>
</dbReference>
<evidence type="ECO:0000256" key="3">
    <source>
        <dbReference type="ARBA" id="ARBA00023163"/>
    </source>
</evidence>
<dbReference type="RefSeq" id="WP_094863576.1">
    <property type="nucleotide sequence ID" value="NZ_NKYE01000008.1"/>
</dbReference>
<keyword evidence="1" id="KW-0805">Transcription regulation</keyword>
<evidence type="ECO:0000313" key="5">
    <source>
        <dbReference type="EMBL" id="OZM72476.1"/>
    </source>
</evidence>
<dbReference type="SUPFAM" id="SSF46785">
    <property type="entry name" value="Winged helix' DNA-binding domain"/>
    <property type="match status" value="1"/>
</dbReference>
<evidence type="ECO:0000256" key="2">
    <source>
        <dbReference type="ARBA" id="ARBA00023125"/>
    </source>
</evidence>
<dbReference type="Pfam" id="PF00392">
    <property type="entry name" value="GntR"/>
    <property type="match status" value="1"/>
</dbReference>